<keyword evidence="5 6" id="KW-0472">Membrane</keyword>
<dbReference type="Proteomes" id="UP000306416">
    <property type="component" value="Unassembled WGS sequence"/>
</dbReference>
<evidence type="ECO:0000256" key="1">
    <source>
        <dbReference type="ARBA" id="ARBA00004651"/>
    </source>
</evidence>
<dbReference type="PANTHER" id="PTHR42709">
    <property type="entry name" value="ALKALINE PHOSPHATASE LIKE PROTEIN"/>
    <property type="match status" value="1"/>
</dbReference>
<accession>A0A4S1CLB1</accession>
<comment type="subcellular location">
    <subcellularLocation>
        <location evidence="1">Cell membrane</location>
        <topology evidence="1">Multi-pass membrane protein</topology>
    </subcellularLocation>
</comment>
<evidence type="ECO:0000256" key="4">
    <source>
        <dbReference type="ARBA" id="ARBA00022989"/>
    </source>
</evidence>
<evidence type="ECO:0000256" key="2">
    <source>
        <dbReference type="ARBA" id="ARBA00022475"/>
    </source>
</evidence>
<gene>
    <name evidence="8" type="ORF">E4633_00840</name>
</gene>
<keyword evidence="2" id="KW-1003">Cell membrane</keyword>
<feature type="transmembrane region" description="Helical" evidence="6">
    <location>
        <begin position="53"/>
        <end position="75"/>
    </location>
</feature>
<comment type="caution">
    <text evidence="8">The sequence shown here is derived from an EMBL/GenBank/DDBJ whole genome shotgun (WGS) entry which is preliminary data.</text>
</comment>
<feature type="domain" description="VTT" evidence="7">
    <location>
        <begin position="33"/>
        <end position="159"/>
    </location>
</feature>
<dbReference type="GO" id="GO:0005886">
    <property type="term" value="C:plasma membrane"/>
    <property type="evidence" value="ECO:0007669"/>
    <property type="project" value="UniProtKB-SubCell"/>
</dbReference>
<evidence type="ECO:0000256" key="3">
    <source>
        <dbReference type="ARBA" id="ARBA00022692"/>
    </source>
</evidence>
<dbReference type="InterPro" id="IPR051311">
    <property type="entry name" value="DedA_domain"/>
</dbReference>
<dbReference type="Pfam" id="PF09335">
    <property type="entry name" value="VTT_dom"/>
    <property type="match status" value="1"/>
</dbReference>
<dbReference type="InterPro" id="IPR032816">
    <property type="entry name" value="VTT_dom"/>
</dbReference>
<dbReference type="EMBL" id="SRSC01000001">
    <property type="protein sequence ID" value="TGU74050.1"/>
    <property type="molecule type" value="Genomic_DNA"/>
</dbReference>
<evidence type="ECO:0000313" key="8">
    <source>
        <dbReference type="EMBL" id="TGU74050.1"/>
    </source>
</evidence>
<evidence type="ECO:0000256" key="5">
    <source>
        <dbReference type="ARBA" id="ARBA00023136"/>
    </source>
</evidence>
<protein>
    <submittedName>
        <fullName evidence="8">DedA family protein</fullName>
    </submittedName>
</protein>
<sequence length="203" mass="22297">MHAAVQWLVDTIGAMGYPGIFLLMAMESSVFPIPSELVMPPAGYLAQQGQMNMFAAIACGTVGSLIGAYANYYAAHYLGRPLVLKYGKYVFITEEKFAKVERFFKDHGEISTFIGRLLPVVRHLISLPAGLAGMNHVKFSLYTLLGAGIWVTVLTFIGYFIGSNQELIMKYSHQALIGVIIVSAVIITIYVRLQRRNGASSPE</sequence>
<keyword evidence="4 6" id="KW-1133">Transmembrane helix</keyword>
<name>A0A4S1CLB1_9BACT</name>
<evidence type="ECO:0000259" key="7">
    <source>
        <dbReference type="Pfam" id="PF09335"/>
    </source>
</evidence>
<evidence type="ECO:0000313" key="9">
    <source>
        <dbReference type="Proteomes" id="UP000306416"/>
    </source>
</evidence>
<keyword evidence="9" id="KW-1185">Reference proteome</keyword>
<feature type="transmembrane region" description="Helical" evidence="6">
    <location>
        <begin position="141"/>
        <end position="161"/>
    </location>
</feature>
<dbReference type="RefSeq" id="WP_135868389.1">
    <property type="nucleotide sequence ID" value="NZ_SRSC01000001.1"/>
</dbReference>
<dbReference type="AlphaFoldDB" id="A0A4S1CLB1"/>
<reference evidence="8 9" key="1">
    <citation type="submission" date="2019-04" db="EMBL/GenBank/DDBJ databases">
        <title>Geobacter oryzae sp. nov., ferric-reducing bacteria isolated from paddy soil.</title>
        <authorList>
            <person name="Xu Z."/>
            <person name="Masuda Y."/>
            <person name="Itoh H."/>
            <person name="Senoo K."/>
        </authorList>
    </citation>
    <scope>NUCLEOTIDE SEQUENCE [LARGE SCALE GENOMIC DNA]</scope>
    <source>
        <strain evidence="8 9">Red111</strain>
    </source>
</reference>
<dbReference type="PANTHER" id="PTHR42709:SF6">
    <property type="entry name" value="UNDECAPRENYL PHOSPHATE TRANSPORTER A"/>
    <property type="match status" value="1"/>
</dbReference>
<organism evidence="8 9">
    <name type="scientific">Geomonas terrae</name>
    <dbReference type="NCBI Taxonomy" id="2562681"/>
    <lineage>
        <taxon>Bacteria</taxon>
        <taxon>Pseudomonadati</taxon>
        <taxon>Thermodesulfobacteriota</taxon>
        <taxon>Desulfuromonadia</taxon>
        <taxon>Geobacterales</taxon>
        <taxon>Geobacteraceae</taxon>
        <taxon>Geomonas</taxon>
    </lineage>
</organism>
<feature type="transmembrane region" description="Helical" evidence="6">
    <location>
        <begin position="12"/>
        <end position="33"/>
    </location>
</feature>
<keyword evidence="3 6" id="KW-0812">Transmembrane</keyword>
<evidence type="ECO:0000256" key="6">
    <source>
        <dbReference type="SAM" id="Phobius"/>
    </source>
</evidence>
<proteinExistence type="predicted"/>
<feature type="transmembrane region" description="Helical" evidence="6">
    <location>
        <begin position="173"/>
        <end position="193"/>
    </location>
</feature>